<comment type="caution">
    <text evidence="1">The sequence shown here is derived from an EMBL/GenBank/DDBJ whole genome shotgun (WGS) entry which is preliminary data.</text>
</comment>
<keyword evidence="2" id="KW-1185">Reference proteome</keyword>
<name>A0ABV0GUB6_PAENI</name>
<evidence type="ECO:0000313" key="2">
    <source>
        <dbReference type="Proteomes" id="UP001448614"/>
    </source>
</evidence>
<dbReference type="RefSeq" id="WP_223943542.1">
    <property type="nucleotide sequence ID" value="NZ_JBBMFV010000004.1"/>
</dbReference>
<protein>
    <submittedName>
        <fullName evidence="1">Uncharacterized protein</fullName>
    </submittedName>
</protein>
<gene>
    <name evidence="1" type="ORF">V3C41_13335</name>
</gene>
<evidence type="ECO:0000313" key="1">
    <source>
        <dbReference type="EMBL" id="MEO3942058.1"/>
    </source>
</evidence>
<sequence>MSKTLTELFGRHLASVLEFQEHARLMDKVHGLDVDRFVNDLHRGLFPEMLIDRRSEAVDRFSALTKGLGY</sequence>
<organism evidence="1 2">
    <name type="scientific">Paenarthrobacter nicotinovorans</name>
    <name type="common">Arthrobacter nicotinovorans</name>
    <dbReference type="NCBI Taxonomy" id="29320"/>
    <lineage>
        <taxon>Bacteria</taxon>
        <taxon>Bacillati</taxon>
        <taxon>Actinomycetota</taxon>
        <taxon>Actinomycetes</taxon>
        <taxon>Micrococcales</taxon>
        <taxon>Micrococcaceae</taxon>
        <taxon>Paenarthrobacter</taxon>
    </lineage>
</organism>
<dbReference type="Proteomes" id="UP001448614">
    <property type="component" value="Unassembled WGS sequence"/>
</dbReference>
<dbReference type="EMBL" id="JBBMFV010000004">
    <property type="protein sequence ID" value="MEO3942058.1"/>
    <property type="molecule type" value="Genomic_DNA"/>
</dbReference>
<accession>A0ABV0GUB6</accession>
<proteinExistence type="predicted"/>
<reference evidence="1 2" key="1">
    <citation type="journal article" date="2024" name="Appl. Microbiol. Biotechnol.">
        <title>Biosynthetic gene clusters with biotechnological applications in novel Antarctic isolates from Actinomycetota.</title>
        <authorList>
            <person name="Bruna P."/>
            <person name="Nunez-Montero K."/>
            <person name="Contreras M.J."/>
            <person name="Leal K."/>
            <person name="Garcia M."/>
            <person name="Abanto M."/>
            <person name="Barrientos L."/>
        </authorList>
    </citation>
    <scope>NUCLEOTIDE SEQUENCE [LARGE SCALE GENOMIC DNA]</scope>
    <source>
        <strain evidence="1 2">Se16.17</strain>
    </source>
</reference>